<reference evidence="9 10" key="1">
    <citation type="journal article" date="2016" name="Nat. Commun.">
        <title>Thousands of microbial genomes shed light on interconnected biogeochemical processes in an aquifer system.</title>
        <authorList>
            <person name="Anantharaman K."/>
            <person name="Brown C.T."/>
            <person name="Hug L.A."/>
            <person name="Sharon I."/>
            <person name="Castelle C.J."/>
            <person name="Probst A.J."/>
            <person name="Thomas B.C."/>
            <person name="Singh A."/>
            <person name="Wilkins M.J."/>
            <person name="Karaoz U."/>
            <person name="Brodie E.L."/>
            <person name="Williams K.H."/>
            <person name="Hubbard S.S."/>
            <person name="Banfield J.F."/>
        </authorList>
    </citation>
    <scope>NUCLEOTIDE SEQUENCE [LARGE SCALE GENOMIC DNA]</scope>
</reference>
<evidence type="ECO:0000256" key="2">
    <source>
        <dbReference type="ARBA" id="ARBA00022475"/>
    </source>
</evidence>
<dbReference type="InterPro" id="IPR004268">
    <property type="entry name" value="MurJ"/>
</dbReference>
<evidence type="ECO:0000313" key="10">
    <source>
        <dbReference type="Proteomes" id="UP000178520"/>
    </source>
</evidence>
<dbReference type="GO" id="GO:0008360">
    <property type="term" value="P:regulation of cell shape"/>
    <property type="evidence" value="ECO:0007669"/>
    <property type="project" value="UniProtKB-KW"/>
</dbReference>
<dbReference type="EMBL" id="MGJA01000003">
    <property type="protein sequence ID" value="OGM98120.1"/>
    <property type="molecule type" value="Genomic_DNA"/>
</dbReference>
<comment type="subcellular location">
    <subcellularLocation>
        <location evidence="1 8">Cell membrane</location>
        <topology evidence="1 8">Multi-pass membrane protein</topology>
    </subcellularLocation>
</comment>
<evidence type="ECO:0000313" key="9">
    <source>
        <dbReference type="EMBL" id="OGM98120.1"/>
    </source>
</evidence>
<comment type="function">
    <text evidence="8">Involved in peptidoglycan biosynthesis. Transports lipid-linked peptidoglycan precursors from the inner to the outer leaflet of the cytoplasmic membrane.</text>
</comment>
<keyword evidence="2 8" id="KW-1003">Cell membrane</keyword>
<evidence type="ECO:0000256" key="4">
    <source>
        <dbReference type="ARBA" id="ARBA00022960"/>
    </source>
</evidence>
<keyword evidence="6 8" id="KW-1133">Transmembrane helix</keyword>
<feature type="transmembrane region" description="Helical" evidence="8">
    <location>
        <begin position="53"/>
        <end position="72"/>
    </location>
</feature>
<comment type="similarity">
    <text evidence="8">Belongs to the MurJ/MviN family.</text>
</comment>
<evidence type="ECO:0000256" key="8">
    <source>
        <dbReference type="HAMAP-Rule" id="MF_02078"/>
    </source>
</evidence>
<feature type="transmembrane region" description="Helical" evidence="8">
    <location>
        <begin position="157"/>
        <end position="178"/>
    </location>
</feature>
<dbReference type="InterPro" id="IPR051050">
    <property type="entry name" value="Lipid_II_flippase_MurJ/MviN"/>
</dbReference>
<keyword evidence="5 8" id="KW-0573">Peptidoglycan synthesis</keyword>
<dbReference type="Pfam" id="PF03023">
    <property type="entry name" value="MurJ"/>
    <property type="match status" value="1"/>
</dbReference>
<keyword evidence="7 8" id="KW-0472">Membrane</keyword>
<feature type="transmembrane region" description="Helical" evidence="8">
    <location>
        <begin position="386"/>
        <end position="409"/>
    </location>
</feature>
<feature type="transmembrane region" description="Helical" evidence="8">
    <location>
        <begin position="241"/>
        <end position="262"/>
    </location>
</feature>
<evidence type="ECO:0000256" key="3">
    <source>
        <dbReference type="ARBA" id="ARBA00022692"/>
    </source>
</evidence>
<feature type="transmembrane region" description="Helical" evidence="8">
    <location>
        <begin position="7"/>
        <end position="26"/>
    </location>
</feature>
<accession>A0A1F8EBK4</accession>
<keyword evidence="4 8" id="KW-0133">Cell shape</keyword>
<dbReference type="GO" id="GO:0009252">
    <property type="term" value="P:peptidoglycan biosynthetic process"/>
    <property type="evidence" value="ECO:0007669"/>
    <property type="project" value="UniProtKB-UniRule"/>
</dbReference>
<evidence type="ECO:0000256" key="1">
    <source>
        <dbReference type="ARBA" id="ARBA00004651"/>
    </source>
</evidence>
<evidence type="ECO:0000256" key="5">
    <source>
        <dbReference type="ARBA" id="ARBA00022984"/>
    </source>
</evidence>
<evidence type="ECO:0000256" key="6">
    <source>
        <dbReference type="ARBA" id="ARBA00022989"/>
    </source>
</evidence>
<feature type="transmembrane region" description="Helical" evidence="8">
    <location>
        <begin position="92"/>
        <end position="115"/>
    </location>
</feature>
<keyword evidence="8" id="KW-0961">Cell wall biogenesis/degradation</keyword>
<dbReference type="HAMAP" id="MF_02078">
    <property type="entry name" value="MurJ_MviN"/>
    <property type="match status" value="1"/>
</dbReference>
<dbReference type="Proteomes" id="UP000178520">
    <property type="component" value="Unassembled WGS sequence"/>
</dbReference>
<dbReference type="GO" id="GO:0005886">
    <property type="term" value="C:plasma membrane"/>
    <property type="evidence" value="ECO:0007669"/>
    <property type="project" value="UniProtKB-SubCell"/>
</dbReference>
<feature type="transmembrane region" description="Helical" evidence="8">
    <location>
        <begin position="313"/>
        <end position="332"/>
    </location>
</feature>
<dbReference type="NCBIfam" id="TIGR01695">
    <property type="entry name" value="murJ_mviN"/>
    <property type="match status" value="1"/>
</dbReference>
<dbReference type="PANTHER" id="PTHR47019:SF1">
    <property type="entry name" value="LIPID II FLIPPASE MURJ"/>
    <property type="match status" value="1"/>
</dbReference>
<dbReference type="GO" id="GO:0015648">
    <property type="term" value="F:lipid-linked peptidoglycan transporter activity"/>
    <property type="evidence" value="ECO:0007669"/>
    <property type="project" value="UniProtKB-UniRule"/>
</dbReference>
<sequence length="440" mass="48672">MFKSKIFRASVLLGFFTIVGKLIGLLRDRILVGQFGASTELDVYYAAFRIPDLVFNLLILGATSSAIVPIFIEYYQRDKAGAWRVAQNFLNVMVAGVAVLSILVFVFAEPIAYLIGPGFGPAEIKILANLMRIMLLSTLIFAVSTILGSILHALQRFLVYALAPVFYNLGIIAGVVFFVPLFERWGYNGIYGLGFGVVLGALLHLLIQLPVALREGFRFGKLFDISDHTFRRMITLMIPRTLALGAYNIGLTIITSIASLLGSGSITIINLATNLQFVPVSVIGISLATAVFPQLSSHAVTQDIPEFKRKLNHALRVTFILTGIIAVFMFVFRQLIIDIIFQVGTFKETDRALTASVLGIFMFSVIAQSLMHVITRAYYAFQNTKTPFLVAISSIVLNVLLSYILGLQLGMGVKGIAIATVIAYNINFMFLYILFRRRYF</sequence>
<dbReference type="PRINTS" id="PR01806">
    <property type="entry name" value="VIRFACTRMVIN"/>
</dbReference>
<feature type="transmembrane region" description="Helical" evidence="8">
    <location>
        <begin position="127"/>
        <end position="150"/>
    </location>
</feature>
<name>A0A1F8EBK4_9BACT</name>
<keyword evidence="3 8" id="KW-0812">Transmembrane</keyword>
<gene>
    <name evidence="8" type="primary">murJ</name>
    <name evidence="9" type="ORF">A2735_00210</name>
</gene>
<dbReference type="UniPathway" id="UPA00219"/>
<dbReference type="CDD" id="cd13123">
    <property type="entry name" value="MATE_MurJ_like"/>
    <property type="match status" value="1"/>
</dbReference>
<protein>
    <recommendedName>
        <fullName evidence="8">Probable lipid II flippase MurJ</fullName>
    </recommendedName>
</protein>
<dbReference type="GO" id="GO:0034204">
    <property type="term" value="P:lipid translocation"/>
    <property type="evidence" value="ECO:0007669"/>
    <property type="project" value="TreeGrafter"/>
</dbReference>
<organism evidence="9 10">
    <name type="scientific">Candidatus Yanofskybacteria bacterium RIFCSPHIGHO2_01_FULL_41_21</name>
    <dbReference type="NCBI Taxonomy" id="1802660"/>
    <lineage>
        <taxon>Bacteria</taxon>
        <taxon>Candidatus Yanofskyibacteriota</taxon>
    </lineage>
</organism>
<dbReference type="GO" id="GO:0071555">
    <property type="term" value="P:cell wall organization"/>
    <property type="evidence" value="ECO:0007669"/>
    <property type="project" value="UniProtKB-KW"/>
</dbReference>
<dbReference type="STRING" id="1802660.A2735_00210"/>
<comment type="caution">
    <text evidence="9">The sequence shown here is derived from an EMBL/GenBank/DDBJ whole genome shotgun (WGS) entry which is preliminary data.</text>
</comment>
<comment type="pathway">
    <text evidence="8">Cell wall biogenesis; peptidoglycan biosynthesis.</text>
</comment>
<keyword evidence="8" id="KW-0813">Transport</keyword>
<feature type="transmembrane region" description="Helical" evidence="8">
    <location>
        <begin position="352"/>
        <end position="374"/>
    </location>
</feature>
<feature type="transmembrane region" description="Helical" evidence="8">
    <location>
        <begin position="190"/>
        <end position="213"/>
    </location>
</feature>
<dbReference type="PANTHER" id="PTHR47019">
    <property type="entry name" value="LIPID II FLIPPASE MURJ"/>
    <property type="match status" value="1"/>
</dbReference>
<dbReference type="AlphaFoldDB" id="A0A1F8EBK4"/>
<evidence type="ECO:0000256" key="7">
    <source>
        <dbReference type="ARBA" id="ARBA00023136"/>
    </source>
</evidence>
<feature type="transmembrane region" description="Helical" evidence="8">
    <location>
        <begin position="415"/>
        <end position="435"/>
    </location>
</feature>
<proteinExistence type="inferred from homology"/>
<feature type="transmembrane region" description="Helical" evidence="8">
    <location>
        <begin position="268"/>
        <end position="292"/>
    </location>
</feature>